<accession>A0A6I5MZW1</accession>
<comment type="pathway">
    <text evidence="1">Cofactor biosynthesis; thiamine diphosphate biosynthesis.</text>
</comment>
<evidence type="ECO:0000313" key="4">
    <source>
        <dbReference type="Proteomes" id="UP000469292"/>
    </source>
</evidence>
<comment type="caution">
    <text evidence="3">The sequence shown here is derived from an EMBL/GenBank/DDBJ whole genome shotgun (WGS) entry which is preliminary data.</text>
</comment>
<dbReference type="PANTHER" id="PTHR43198:SF2">
    <property type="entry name" value="SI:CH1073-67J19.1-RELATED"/>
    <property type="match status" value="1"/>
</dbReference>
<dbReference type="InterPro" id="IPR016084">
    <property type="entry name" value="Haem_Oase-like_multi-hlx"/>
</dbReference>
<dbReference type="PANTHER" id="PTHR43198">
    <property type="entry name" value="BIFUNCTIONAL TH2 PROTEIN"/>
    <property type="match status" value="1"/>
</dbReference>
<evidence type="ECO:0000313" key="3">
    <source>
        <dbReference type="EMBL" id="NEG70208.1"/>
    </source>
</evidence>
<keyword evidence="4" id="KW-1185">Reference proteome</keyword>
<proteinExistence type="predicted"/>
<sequence length="277" mass="31427">MTQEAAANRPVDEILATTTDPFTGEITLTRLPEFALRFRQAADAVWEDGYRQPFLRELGAGTLPREKFAFYLTQDSLYLNDYARVHALAMTKTNDSETMEFLTAVQHDIFHVESTLHKSYLASFGVTDDFIAHEARQSAFARAYTTDILNLAAFGDILDVLVGVLPCAWVYADYGVRLAEEFGNDSSAGNGAVTFGDNPYAHWIDMYRDEAFWKNGAWLISLIDRELARLRGGVLTPEAYERRLAGLEDIFVHGVENEYMFWASAYDEQMSWKPGWR</sequence>
<evidence type="ECO:0000256" key="1">
    <source>
        <dbReference type="ARBA" id="ARBA00004948"/>
    </source>
</evidence>
<dbReference type="AlphaFoldDB" id="A0A6I5MZW1"/>
<dbReference type="Gene3D" id="1.20.910.10">
    <property type="entry name" value="Heme oxygenase-like"/>
    <property type="match status" value="1"/>
</dbReference>
<name>A0A6I5MZW1_9BIFI</name>
<dbReference type="InterPro" id="IPR004305">
    <property type="entry name" value="Thiaminase-2/PQQC"/>
</dbReference>
<dbReference type="Proteomes" id="UP000469292">
    <property type="component" value="Unassembled WGS sequence"/>
</dbReference>
<dbReference type="EMBL" id="VYSG01000002">
    <property type="protein sequence ID" value="NEG70208.1"/>
    <property type="molecule type" value="Genomic_DNA"/>
</dbReference>
<organism evidence="3 4">
    <name type="scientific">Bifidobacterium choloepi</name>
    <dbReference type="NCBI Taxonomy" id="2614131"/>
    <lineage>
        <taxon>Bacteria</taxon>
        <taxon>Bacillati</taxon>
        <taxon>Actinomycetota</taxon>
        <taxon>Actinomycetes</taxon>
        <taxon>Bifidobacteriales</taxon>
        <taxon>Bifidobacteriaceae</taxon>
        <taxon>Bifidobacterium</taxon>
    </lineage>
</organism>
<dbReference type="GO" id="GO:0005829">
    <property type="term" value="C:cytosol"/>
    <property type="evidence" value="ECO:0007669"/>
    <property type="project" value="TreeGrafter"/>
</dbReference>
<feature type="domain" description="Thiaminase-2/PQQC" evidence="2">
    <location>
        <begin position="40"/>
        <end position="267"/>
    </location>
</feature>
<gene>
    <name evidence="3" type="ORF">F6S87_06310</name>
</gene>
<evidence type="ECO:0000259" key="2">
    <source>
        <dbReference type="Pfam" id="PF03070"/>
    </source>
</evidence>
<protein>
    <submittedName>
        <fullName evidence="3">Thiaminase II</fullName>
    </submittedName>
</protein>
<dbReference type="SUPFAM" id="SSF48613">
    <property type="entry name" value="Heme oxygenase-like"/>
    <property type="match status" value="1"/>
</dbReference>
<dbReference type="InterPro" id="IPR050967">
    <property type="entry name" value="Thiamine_Salvage_TenA"/>
</dbReference>
<dbReference type="RefSeq" id="WP_163227799.1">
    <property type="nucleotide sequence ID" value="NZ_VYSG01000002.1"/>
</dbReference>
<reference evidence="3 4" key="1">
    <citation type="submission" date="2019-09" db="EMBL/GenBank/DDBJ databases">
        <title>Phylogenetic characterization of a novel taxon of the genus Bifidobacterium: Bifidobacterium choloepi sp. nov.</title>
        <authorList>
            <person name="Modesto M."/>
            <person name="Satti M."/>
        </authorList>
    </citation>
    <scope>NUCLEOTIDE SEQUENCE [LARGE SCALE GENOMIC DNA]</scope>
    <source>
        <strain evidence="3 4">BRDM6</strain>
    </source>
</reference>
<dbReference type="Pfam" id="PF03070">
    <property type="entry name" value="TENA_THI-4"/>
    <property type="match status" value="1"/>
</dbReference>